<accession>A0ABT4CD10</accession>
<reference evidence="1" key="1">
    <citation type="submission" date="2022-08" db="EMBL/GenBank/DDBJ databases">
        <title>Genome sequencing of Nocardioides sp. STR2.</title>
        <authorList>
            <person name="So Y."/>
        </authorList>
    </citation>
    <scope>NUCLEOTIDE SEQUENCE</scope>
    <source>
        <strain evidence="1">STR2</strain>
    </source>
</reference>
<evidence type="ECO:0000313" key="2">
    <source>
        <dbReference type="Proteomes" id="UP001074726"/>
    </source>
</evidence>
<dbReference type="RefSeq" id="WP_268111597.1">
    <property type="nucleotide sequence ID" value="NZ_JAPPUX010000003.1"/>
</dbReference>
<organism evidence="1 2">
    <name type="scientific">Nocardioides pini</name>
    <dbReference type="NCBI Taxonomy" id="2975053"/>
    <lineage>
        <taxon>Bacteria</taxon>
        <taxon>Bacillati</taxon>
        <taxon>Actinomycetota</taxon>
        <taxon>Actinomycetes</taxon>
        <taxon>Propionibacteriales</taxon>
        <taxon>Nocardioidaceae</taxon>
        <taxon>Nocardioides</taxon>
    </lineage>
</organism>
<sequence length="54" mass="5622">MDNIKVDPGRVIAALQKQVSDLALDVAMQTARAEQAEEALADARAVADAEGPST</sequence>
<dbReference type="EMBL" id="JAPPUX010000003">
    <property type="protein sequence ID" value="MCY4726691.1"/>
    <property type="molecule type" value="Genomic_DNA"/>
</dbReference>
<proteinExistence type="predicted"/>
<dbReference type="Proteomes" id="UP001074726">
    <property type="component" value="Unassembled WGS sequence"/>
</dbReference>
<protein>
    <submittedName>
        <fullName evidence="1">Uncharacterized protein</fullName>
    </submittedName>
</protein>
<name>A0ABT4CD10_9ACTN</name>
<evidence type="ECO:0000313" key="1">
    <source>
        <dbReference type="EMBL" id="MCY4726691.1"/>
    </source>
</evidence>
<gene>
    <name evidence="1" type="ORF">NYO98_10415</name>
</gene>
<keyword evidence="2" id="KW-1185">Reference proteome</keyword>
<comment type="caution">
    <text evidence="1">The sequence shown here is derived from an EMBL/GenBank/DDBJ whole genome shotgun (WGS) entry which is preliminary data.</text>
</comment>